<dbReference type="Proteomes" id="UP000094580">
    <property type="component" value="Unassembled WGS sequence"/>
</dbReference>
<comment type="similarity">
    <text evidence="1 6">Belongs to the DeoC/FbaB aldolase family. DeoC type 1 subfamily.</text>
</comment>
<evidence type="ECO:0000256" key="6">
    <source>
        <dbReference type="HAMAP-Rule" id="MF_00114"/>
    </source>
</evidence>
<comment type="function">
    <text evidence="6">Catalyzes a reversible aldol reaction between acetaldehyde and D-glyceraldehyde 3-phosphate to generate 2-deoxy-D-ribose 5-phosphate.</text>
</comment>
<dbReference type="PANTHER" id="PTHR10889">
    <property type="entry name" value="DEOXYRIBOSE-PHOSPHATE ALDOLASE"/>
    <property type="match status" value="1"/>
</dbReference>
<keyword evidence="8" id="KW-1185">Reference proteome</keyword>
<gene>
    <name evidence="6" type="primary">deoC</name>
    <name evidence="7" type="ORF">BED47_07025</name>
</gene>
<evidence type="ECO:0000256" key="4">
    <source>
        <dbReference type="ARBA" id="ARBA00023270"/>
    </source>
</evidence>
<organism evidence="7 8">
    <name type="scientific">Gottfriedia luciferensis</name>
    <dbReference type="NCBI Taxonomy" id="178774"/>
    <lineage>
        <taxon>Bacteria</taxon>
        <taxon>Bacillati</taxon>
        <taxon>Bacillota</taxon>
        <taxon>Bacilli</taxon>
        <taxon>Bacillales</taxon>
        <taxon>Bacillaceae</taxon>
        <taxon>Gottfriedia</taxon>
    </lineage>
</organism>
<sequence>MTTNINKLIDHTVLKPETTKSQIEKLCQEAKEHNFASVCVNPTWVSHCANLLKGSEVLVCTVIGFPLGANTKETKAFETKNAIENGAGEVDMVINIGALKDQDYDTVEQDIAAVVNAAKGKALVKVIIETSLLTNEEKEMASKLSVKAGADFVKTSTGFSTGGATVEDVALMRKTVGPDIGVKASGGVRDLASVNEMVKAGATRIGTSNGITIVQGNVATEGY</sequence>
<feature type="active site" description="Proton donor/acceptor" evidence="6">
    <location>
        <position position="91"/>
    </location>
</feature>
<dbReference type="SUPFAM" id="SSF51569">
    <property type="entry name" value="Aldolase"/>
    <property type="match status" value="1"/>
</dbReference>
<comment type="caution">
    <text evidence="7">The sequence shown here is derived from an EMBL/GenBank/DDBJ whole genome shotgun (WGS) entry which is preliminary data.</text>
</comment>
<proteinExistence type="inferred from homology"/>
<dbReference type="EC" id="4.1.2.4" evidence="6"/>
<dbReference type="PIRSF" id="PIRSF001357">
    <property type="entry name" value="DeoC"/>
    <property type="match status" value="1"/>
</dbReference>
<dbReference type="PANTHER" id="PTHR10889:SF1">
    <property type="entry name" value="DEOXYRIBOSE-PHOSPHATE ALDOLASE"/>
    <property type="match status" value="1"/>
</dbReference>
<comment type="pathway">
    <text evidence="6">Carbohydrate degradation; 2-deoxy-D-ribose 1-phosphate degradation; D-glyceraldehyde 3-phosphate and acetaldehyde from 2-deoxy-alpha-D-ribose 1-phosphate: step 2/2.</text>
</comment>
<protein>
    <recommendedName>
        <fullName evidence="6">Deoxyribose-phosphate aldolase</fullName>
        <shortName evidence="6">DERA</shortName>
        <ecNumber evidence="6">4.1.2.4</ecNumber>
    </recommendedName>
    <alternativeName>
        <fullName evidence="6">2-deoxy-D-ribose 5-phosphate aldolase</fullName>
    </alternativeName>
    <alternativeName>
        <fullName evidence="6">Phosphodeoxyriboaldolase</fullName>
        <shortName evidence="6">Deoxyriboaldolase</shortName>
    </alternativeName>
</protein>
<evidence type="ECO:0000313" key="8">
    <source>
        <dbReference type="Proteomes" id="UP000094580"/>
    </source>
</evidence>
<dbReference type="EMBL" id="MDKC01000023">
    <property type="protein sequence ID" value="ODG91405.1"/>
    <property type="molecule type" value="Genomic_DNA"/>
</dbReference>
<comment type="subcellular location">
    <subcellularLocation>
        <location evidence="6">Cytoplasm</location>
    </subcellularLocation>
</comment>
<dbReference type="InterPro" id="IPR002915">
    <property type="entry name" value="DeoC/FbaB/LacD_aldolase"/>
</dbReference>
<dbReference type="Pfam" id="PF01791">
    <property type="entry name" value="DeoC"/>
    <property type="match status" value="1"/>
</dbReference>
<evidence type="ECO:0000256" key="3">
    <source>
        <dbReference type="ARBA" id="ARBA00023239"/>
    </source>
</evidence>
<dbReference type="InterPro" id="IPR028581">
    <property type="entry name" value="DeoC_typeI"/>
</dbReference>
<evidence type="ECO:0000256" key="2">
    <source>
        <dbReference type="ARBA" id="ARBA00022490"/>
    </source>
</evidence>
<keyword evidence="4 6" id="KW-0704">Schiff base</keyword>
<dbReference type="CDD" id="cd00959">
    <property type="entry name" value="DeoC"/>
    <property type="match status" value="1"/>
</dbReference>
<feature type="active site" description="Proton donor/acceptor" evidence="6">
    <location>
        <position position="183"/>
    </location>
</feature>
<reference evidence="7 8" key="1">
    <citation type="submission" date="2016-07" db="EMBL/GenBank/DDBJ databases">
        <authorList>
            <person name="Townsley L."/>
            <person name="Shank E.A."/>
        </authorList>
    </citation>
    <scope>NUCLEOTIDE SEQUENCE [LARGE SCALE GENOMIC DNA]</scope>
    <source>
        <strain evidence="7 8">CH01</strain>
    </source>
</reference>
<dbReference type="RefSeq" id="WP_025569238.1">
    <property type="nucleotide sequence ID" value="NZ_MDKC01000023.1"/>
</dbReference>
<keyword evidence="3 6" id="KW-0456">Lyase</keyword>
<dbReference type="Gene3D" id="3.20.20.70">
    <property type="entry name" value="Aldolase class I"/>
    <property type="match status" value="1"/>
</dbReference>
<dbReference type="InterPro" id="IPR011343">
    <property type="entry name" value="DeoC"/>
</dbReference>
<name>A0ABX2ZRS9_9BACI</name>
<keyword evidence="2 6" id="KW-0963">Cytoplasm</keyword>
<dbReference type="HAMAP" id="MF_00114">
    <property type="entry name" value="DeoC_type1"/>
    <property type="match status" value="1"/>
</dbReference>
<dbReference type="SMART" id="SM01133">
    <property type="entry name" value="DeoC"/>
    <property type="match status" value="1"/>
</dbReference>
<evidence type="ECO:0000256" key="1">
    <source>
        <dbReference type="ARBA" id="ARBA00010936"/>
    </source>
</evidence>
<dbReference type="NCBIfam" id="TIGR00126">
    <property type="entry name" value="deoC"/>
    <property type="match status" value="1"/>
</dbReference>
<accession>A0ABX2ZRS9</accession>
<dbReference type="InterPro" id="IPR013785">
    <property type="entry name" value="Aldolase_TIM"/>
</dbReference>
<feature type="active site" description="Schiff-base intermediate with acetaldehyde" evidence="6">
    <location>
        <position position="154"/>
    </location>
</feature>
<evidence type="ECO:0000313" key="7">
    <source>
        <dbReference type="EMBL" id="ODG91405.1"/>
    </source>
</evidence>
<comment type="catalytic activity">
    <reaction evidence="5 6">
        <text>2-deoxy-D-ribose 5-phosphate = D-glyceraldehyde 3-phosphate + acetaldehyde</text>
        <dbReference type="Rhea" id="RHEA:12821"/>
        <dbReference type="ChEBI" id="CHEBI:15343"/>
        <dbReference type="ChEBI" id="CHEBI:59776"/>
        <dbReference type="ChEBI" id="CHEBI:62877"/>
        <dbReference type="EC" id="4.1.2.4"/>
    </reaction>
</comment>
<evidence type="ECO:0000256" key="5">
    <source>
        <dbReference type="ARBA" id="ARBA00048791"/>
    </source>
</evidence>